<keyword evidence="9" id="KW-0378">Hydrolase</keyword>
<evidence type="ECO:0000313" key="16">
    <source>
        <dbReference type="Proteomes" id="UP000002508"/>
    </source>
</evidence>
<dbReference type="REBASE" id="19758">
    <property type="entry name" value="V.CagORF1377P"/>
</dbReference>
<gene>
    <name evidence="15" type="ordered locus">Cagg_1376</name>
</gene>
<dbReference type="HOGENOM" id="CLU_012862_2_1_0"/>
<dbReference type="InterPro" id="IPR003651">
    <property type="entry name" value="Endonuclease3_FeS-loop_motif"/>
</dbReference>
<dbReference type="GO" id="GO:0051539">
    <property type="term" value="F:4 iron, 4 sulfur cluster binding"/>
    <property type="evidence" value="ECO:0007669"/>
    <property type="project" value="UniProtKB-KW"/>
</dbReference>
<dbReference type="EMBL" id="CP001337">
    <property type="protein sequence ID" value="ACL24283.1"/>
    <property type="molecule type" value="Genomic_DNA"/>
</dbReference>
<dbReference type="PANTHER" id="PTHR42944:SF1">
    <property type="entry name" value="ADENINE DNA GLYCOSYLASE"/>
    <property type="match status" value="1"/>
</dbReference>
<dbReference type="Pfam" id="PF00633">
    <property type="entry name" value="HHH"/>
    <property type="match status" value="1"/>
</dbReference>
<dbReference type="InterPro" id="IPR011257">
    <property type="entry name" value="DNA_glycosylase"/>
</dbReference>
<evidence type="ECO:0000256" key="4">
    <source>
        <dbReference type="ARBA" id="ARBA00012045"/>
    </source>
</evidence>
<comment type="catalytic activity">
    <reaction evidence="1">
        <text>Hydrolyzes free adenine bases from 7,8-dihydro-8-oxoguanine:adenine mismatched double-stranded DNA, leaving an apurinic site.</text>
        <dbReference type="EC" id="3.2.2.31"/>
    </reaction>
</comment>
<dbReference type="SMART" id="SM00478">
    <property type="entry name" value="ENDO3c"/>
    <property type="match status" value="1"/>
</dbReference>
<dbReference type="GO" id="GO:0006298">
    <property type="term" value="P:mismatch repair"/>
    <property type="evidence" value="ECO:0007669"/>
    <property type="project" value="TreeGrafter"/>
</dbReference>
<keyword evidence="11" id="KW-0411">Iron-sulfur</keyword>
<dbReference type="STRING" id="326427.Cagg_1376"/>
<dbReference type="KEGG" id="cag:Cagg_1376"/>
<keyword evidence="12" id="KW-0234">DNA repair</keyword>
<comment type="similarity">
    <text evidence="3">Belongs to the Nth/MutY family.</text>
</comment>
<dbReference type="GO" id="GO:0000701">
    <property type="term" value="F:purine-specific mismatch base pair DNA N-glycosylase activity"/>
    <property type="evidence" value="ECO:0007669"/>
    <property type="project" value="UniProtKB-EC"/>
</dbReference>
<dbReference type="EC" id="3.2.2.31" evidence="4"/>
<dbReference type="RefSeq" id="WP_012616647.1">
    <property type="nucleotide sequence ID" value="NC_011831.1"/>
</dbReference>
<evidence type="ECO:0000256" key="7">
    <source>
        <dbReference type="ARBA" id="ARBA00022723"/>
    </source>
</evidence>
<dbReference type="Gene3D" id="1.10.1670.10">
    <property type="entry name" value="Helix-hairpin-Helix base-excision DNA repair enzymes (C-terminal)"/>
    <property type="match status" value="1"/>
</dbReference>
<evidence type="ECO:0000256" key="9">
    <source>
        <dbReference type="ARBA" id="ARBA00022801"/>
    </source>
</evidence>
<dbReference type="InterPro" id="IPR023170">
    <property type="entry name" value="HhH_base_excis_C"/>
</dbReference>
<evidence type="ECO:0000256" key="8">
    <source>
        <dbReference type="ARBA" id="ARBA00022763"/>
    </source>
</evidence>
<dbReference type="CDD" id="cd00056">
    <property type="entry name" value="ENDO3c"/>
    <property type="match status" value="1"/>
</dbReference>
<dbReference type="SUPFAM" id="SSF48150">
    <property type="entry name" value="DNA-glycosylase"/>
    <property type="match status" value="1"/>
</dbReference>
<sequence>MSAEKFPYLLKAGAELSKHRIAETELPWRKYRTPYRIFLAEMLLVRTRTDIVANHFEKIASKYPTIEALALADESELREVLRPLGLSKRFPYLIKAARYICDNHNGEIPADFESLLKVPGIGKYTATAILIFAYGQKLVPADVNVLRFVSRFTGLEMGHVTKGSRELWNLLPLLSEANVGLSAENLLDFTRLICRARKPKCNACPLSAHCSYFKHVLSEQDGR</sequence>
<dbReference type="InterPro" id="IPR044298">
    <property type="entry name" value="MIG/MutY"/>
</dbReference>
<dbReference type="Pfam" id="PF00730">
    <property type="entry name" value="HhH-GPD"/>
    <property type="match status" value="1"/>
</dbReference>
<dbReference type="GO" id="GO:0006284">
    <property type="term" value="P:base-excision repair"/>
    <property type="evidence" value="ECO:0007669"/>
    <property type="project" value="InterPro"/>
</dbReference>
<dbReference type="Proteomes" id="UP000002508">
    <property type="component" value="Chromosome"/>
</dbReference>
<dbReference type="GO" id="GO:0034039">
    <property type="term" value="F:8-oxo-7,8-dihydroguanine DNA N-glycosylase activity"/>
    <property type="evidence" value="ECO:0007669"/>
    <property type="project" value="TreeGrafter"/>
</dbReference>
<evidence type="ECO:0000256" key="10">
    <source>
        <dbReference type="ARBA" id="ARBA00023004"/>
    </source>
</evidence>
<evidence type="ECO:0000256" key="6">
    <source>
        <dbReference type="ARBA" id="ARBA00022485"/>
    </source>
</evidence>
<keyword evidence="16" id="KW-1185">Reference proteome</keyword>
<dbReference type="SMART" id="SM00525">
    <property type="entry name" value="FES"/>
    <property type="match status" value="1"/>
</dbReference>
<dbReference type="GO" id="GO:0035485">
    <property type="term" value="F:adenine/guanine mispair binding"/>
    <property type="evidence" value="ECO:0007669"/>
    <property type="project" value="TreeGrafter"/>
</dbReference>
<dbReference type="InterPro" id="IPR000445">
    <property type="entry name" value="HhH_motif"/>
</dbReference>
<evidence type="ECO:0000259" key="14">
    <source>
        <dbReference type="SMART" id="SM00478"/>
    </source>
</evidence>
<name>B8G8M1_CHLAD</name>
<dbReference type="PROSITE" id="PS00764">
    <property type="entry name" value="ENDONUCLEASE_III_1"/>
    <property type="match status" value="1"/>
</dbReference>
<evidence type="ECO:0000256" key="1">
    <source>
        <dbReference type="ARBA" id="ARBA00000843"/>
    </source>
</evidence>
<comment type="cofactor">
    <cofactor evidence="2">
        <name>[4Fe-4S] cluster</name>
        <dbReference type="ChEBI" id="CHEBI:49883"/>
    </cofactor>
</comment>
<dbReference type="eggNOG" id="COG1194">
    <property type="taxonomic scope" value="Bacteria"/>
</dbReference>
<evidence type="ECO:0000313" key="15">
    <source>
        <dbReference type="EMBL" id="ACL24283.1"/>
    </source>
</evidence>
<proteinExistence type="inferred from homology"/>
<dbReference type="GO" id="GO:0032357">
    <property type="term" value="F:oxidized purine DNA binding"/>
    <property type="evidence" value="ECO:0007669"/>
    <property type="project" value="TreeGrafter"/>
</dbReference>
<dbReference type="InterPro" id="IPR004035">
    <property type="entry name" value="Endouclease-III_FeS-bd_BS"/>
</dbReference>
<evidence type="ECO:0000256" key="3">
    <source>
        <dbReference type="ARBA" id="ARBA00008343"/>
    </source>
</evidence>
<keyword evidence="13" id="KW-0326">Glycosidase</keyword>
<dbReference type="PIRSF" id="PIRSF001435">
    <property type="entry name" value="Nth"/>
    <property type="match status" value="1"/>
</dbReference>
<keyword evidence="6" id="KW-0004">4Fe-4S</keyword>
<keyword evidence="7" id="KW-0479">Metal-binding</keyword>
<dbReference type="GO" id="GO:0046872">
    <property type="term" value="F:metal ion binding"/>
    <property type="evidence" value="ECO:0007669"/>
    <property type="project" value="UniProtKB-KW"/>
</dbReference>
<dbReference type="InterPro" id="IPR003265">
    <property type="entry name" value="HhH-GPD_domain"/>
</dbReference>
<evidence type="ECO:0000256" key="11">
    <source>
        <dbReference type="ARBA" id="ARBA00023014"/>
    </source>
</evidence>
<evidence type="ECO:0000256" key="2">
    <source>
        <dbReference type="ARBA" id="ARBA00001966"/>
    </source>
</evidence>
<dbReference type="AlphaFoldDB" id="B8G8M1"/>
<keyword evidence="10" id="KW-0408">Iron</keyword>
<organism evidence="15 16">
    <name type="scientific">Chloroflexus aggregans (strain MD-66 / DSM 9485)</name>
    <dbReference type="NCBI Taxonomy" id="326427"/>
    <lineage>
        <taxon>Bacteria</taxon>
        <taxon>Bacillati</taxon>
        <taxon>Chloroflexota</taxon>
        <taxon>Chloroflexia</taxon>
        <taxon>Chloroflexales</taxon>
        <taxon>Chloroflexineae</taxon>
        <taxon>Chloroflexaceae</taxon>
        <taxon>Chloroflexus</taxon>
    </lineage>
</organism>
<reference evidence="15" key="1">
    <citation type="submission" date="2008-12" db="EMBL/GenBank/DDBJ databases">
        <title>Complete sequence of Chloroflexus aggregans DSM 9485.</title>
        <authorList>
            <consortium name="US DOE Joint Genome Institute"/>
            <person name="Lucas S."/>
            <person name="Copeland A."/>
            <person name="Lapidus A."/>
            <person name="Glavina del Rio T."/>
            <person name="Dalin E."/>
            <person name="Tice H."/>
            <person name="Pitluck S."/>
            <person name="Foster B."/>
            <person name="Larimer F."/>
            <person name="Land M."/>
            <person name="Hauser L."/>
            <person name="Kyrpides N."/>
            <person name="Mikhailova N."/>
            <person name="Bryant D."/>
            <person name="Richardson P."/>
        </authorList>
    </citation>
    <scope>NUCLEOTIDE SEQUENCE</scope>
    <source>
        <strain evidence="15">DSM 9485</strain>
    </source>
</reference>
<dbReference type="PANTHER" id="PTHR42944">
    <property type="entry name" value="ADENINE DNA GLYCOSYLASE"/>
    <property type="match status" value="1"/>
</dbReference>
<evidence type="ECO:0000256" key="13">
    <source>
        <dbReference type="ARBA" id="ARBA00023295"/>
    </source>
</evidence>
<accession>B8G8M1</accession>
<dbReference type="Gene3D" id="1.10.340.30">
    <property type="entry name" value="Hypothetical protein, domain 2"/>
    <property type="match status" value="1"/>
</dbReference>
<dbReference type="OrthoDB" id="9800977at2"/>
<evidence type="ECO:0000256" key="12">
    <source>
        <dbReference type="ARBA" id="ARBA00023204"/>
    </source>
</evidence>
<feature type="domain" description="HhH-GPD" evidence="14">
    <location>
        <begin position="43"/>
        <end position="192"/>
    </location>
</feature>
<evidence type="ECO:0000256" key="5">
    <source>
        <dbReference type="ARBA" id="ARBA00022023"/>
    </source>
</evidence>
<keyword evidence="8" id="KW-0227">DNA damage</keyword>
<protein>
    <recommendedName>
        <fullName evidence="5">Adenine DNA glycosylase</fullName>
        <ecNumber evidence="4">3.2.2.31</ecNumber>
    </recommendedName>
</protein>